<dbReference type="SUPFAM" id="SSF88659">
    <property type="entry name" value="Sigma3 and sigma4 domains of RNA polymerase sigma factors"/>
    <property type="match status" value="1"/>
</dbReference>
<proteinExistence type="inferred from homology"/>
<dbReference type="InterPro" id="IPR036388">
    <property type="entry name" value="WH-like_DNA-bd_sf"/>
</dbReference>
<dbReference type="GO" id="GO:0016987">
    <property type="term" value="F:sigma factor activity"/>
    <property type="evidence" value="ECO:0007669"/>
    <property type="project" value="UniProtKB-KW"/>
</dbReference>
<keyword evidence="2" id="KW-0805">Transcription regulation</keyword>
<comment type="similarity">
    <text evidence="1">Belongs to the sigma-70 factor family. ECF subfamily.</text>
</comment>
<keyword evidence="5" id="KW-0804">Transcription</keyword>
<dbReference type="InterPro" id="IPR039425">
    <property type="entry name" value="RNA_pol_sigma-70-like"/>
</dbReference>
<dbReference type="PANTHER" id="PTHR43133:SF8">
    <property type="entry name" value="RNA POLYMERASE SIGMA FACTOR HI_1459-RELATED"/>
    <property type="match status" value="1"/>
</dbReference>
<keyword evidence="3" id="KW-0731">Sigma factor</keyword>
<feature type="compositionally biased region" description="Pro residues" evidence="6">
    <location>
        <begin position="102"/>
        <end position="111"/>
    </location>
</feature>
<feature type="region of interest" description="Disordered" evidence="6">
    <location>
        <begin position="1"/>
        <end position="153"/>
    </location>
</feature>
<gene>
    <name evidence="8" type="ORF">H1D24_21000</name>
</gene>
<dbReference type="GO" id="GO:0003677">
    <property type="term" value="F:DNA binding"/>
    <property type="evidence" value="ECO:0007669"/>
    <property type="project" value="UniProtKB-KW"/>
</dbReference>
<reference evidence="8 9" key="1">
    <citation type="submission" date="2020-07" db="EMBL/GenBank/DDBJ databases">
        <title>Streptomyces isolated from Indian soil.</title>
        <authorList>
            <person name="Mandal S."/>
            <person name="Maiti P.K."/>
        </authorList>
    </citation>
    <scope>NUCLEOTIDE SEQUENCE [LARGE SCALE GENOMIC DNA]</scope>
    <source>
        <strain evidence="8 9">PSKA28</strain>
    </source>
</reference>
<feature type="compositionally biased region" description="Basic and acidic residues" evidence="6">
    <location>
        <begin position="88"/>
        <end position="101"/>
    </location>
</feature>
<evidence type="ECO:0000259" key="7">
    <source>
        <dbReference type="Pfam" id="PF08281"/>
    </source>
</evidence>
<dbReference type="RefSeq" id="WP_181659162.1">
    <property type="nucleotide sequence ID" value="NZ_JACEHE010000012.1"/>
</dbReference>
<evidence type="ECO:0000313" key="9">
    <source>
        <dbReference type="Proteomes" id="UP000545761"/>
    </source>
</evidence>
<dbReference type="Gene3D" id="1.10.10.10">
    <property type="entry name" value="Winged helix-like DNA-binding domain superfamily/Winged helix DNA-binding domain"/>
    <property type="match status" value="1"/>
</dbReference>
<evidence type="ECO:0000256" key="6">
    <source>
        <dbReference type="SAM" id="MobiDB-lite"/>
    </source>
</evidence>
<sequence>MSENPDTPLPSPAERRRPRKAKSLTQKQVVEQLGMLARAMRRPKREVRDATRLPSALMALAAGRKHSKASNPSTPAVSTAQSARRSRAHDTRVLEYGRDPQPEPSRIPSPAPEDSLDPEDSSDPAVPAAPAHPAGRATAPAHPADAAAPDDDRLTPADAFDALYACGAPSLVRQTYLLTGRRELARESVGRAFQQAWQRWPEVAVDRDPTGWVRAAAHEYAMSPWHRLRRSHRQPEEPPADPDDRKLLAALLDLPPPYRRTLLLYDGLGLDLPEIAAETEASTPATASRLLHAREAITAQLPHLDSPDDLHRRLAELADAEKLQTPKAAEVRADSERRARLWTRAVVATTVLLAAATALSAWSAPTHYEPPQAPGNSVTGVPPRMGPGLLTKADTTLHDRLQANPHKGPHRLVPTPN</sequence>
<name>A0A7W0DP23_9ACTN</name>
<feature type="compositionally biased region" description="Low complexity" evidence="6">
    <location>
        <begin position="123"/>
        <end position="147"/>
    </location>
</feature>
<feature type="compositionally biased region" description="Polar residues" evidence="6">
    <location>
        <begin position="69"/>
        <end position="83"/>
    </location>
</feature>
<evidence type="ECO:0000256" key="4">
    <source>
        <dbReference type="ARBA" id="ARBA00023125"/>
    </source>
</evidence>
<evidence type="ECO:0000256" key="2">
    <source>
        <dbReference type="ARBA" id="ARBA00023015"/>
    </source>
</evidence>
<dbReference type="Pfam" id="PF08281">
    <property type="entry name" value="Sigma70_r4_2"/>
    <property type="match status" value="1"/>
</dbReference>
<dbReference type="InterPro" id="IPR013325">
    <property type="entry name" value="RNA_pol_sigma_r2"/>
</dbReference>
<dbReference type="Gene3D" id="1.10.1740.10">
    <property type="match status" value="1"/>
</dbReference>
<dbReference type="Proteomes" id="UP000545761">
    <property type="component" value="Unassembled WGS sequence"/>
</dbReference>
<protein>
    <submittedName>
        <fullName evidence="8">RNA polymerase subunit sigma-24</fullName>
    </submittedName>
</protein>
<dbReference type="AlphaFoldDB" id="A0A7W0DP23"/>
<evidence type="ECO:0000256" key="3">
    <source>
        <dbReference type="ARBA" id="ARBA00023082"/>
    </source>
</evidence>
<feature type="domain" description="RNA polymerase sigma factor 70 region 4 type 2" evidence="7">
    <location>
        <begin position="245"/>
        <end position="296"/>
    </location>
</feature>
<dbReference type="GO" id="GO:0006352">
    <property type="term" value="P:DNA-templated transcription initiation"/>
    <property type="evidence" value="ECO:0007669"/>
    <property type="project" value="InterPro"/>
</dbReference>
<organism evidence="8 9">
    <name type="scientific">Streptomyces himalayensis subsp. himalayensis</name>
    <dbReference type="NCBI Taxonomy" id="2756131"/>
    <lineage>
        <taxon>Bacteria</taxon>
        <taxon>Bacillati</taxon>
        <taxon>Actinomycetota</taxon>
        <taxon>Actinomycetes</taxon>
        <taxon>Kitasatosporales</taxon>
        <taxon>Streptomycetaceae</taxon>
        <taxon>Streptomyces</taxon>
        <taxon>Streptomyces himalayensis</taxon>
    </lineage>
</organism>
<dbReference type="EMBL" id="JACEHE010000012">
    <property type="protein sequence ID" value="MBA2948225.1"/>
    <property type="molecule type" value="Genomic_DNA"/>
</dbReference>
<accession>A0A7W0DP23</accession>
<evidence type="ECO:0000313" key="8">
    <source>
        <dbReference type="EMBL" id="MBA2948225.1"/>
    </source>
</evidence>
<dbReference type="PANTHER" id="PTHR43133">
    <property type="entry name" value="RNA POLYMERASE ECF-TYPE SIGMA FACTO"/>
    <property type="match status" value="1"/>
</dbReference>
<dbReference type="InterPro" id="IPR013324">
    <property type="entry name" value="RNA_pol_sigma_r3/r4-like"/>
</dbReference>
<keyword evidence="4" id="KW-0238">DNA-binding</keyword>
<dbReference type="SUPFAM" id="SSF88946">
    <property type="entry name" value="Sigma2 domain of RNA polymerase sigma factors"/>
    <property type="match status" value="1"/>
</dbReference>
<evidence type="ECO:0000256" key="5">
    <source>
        <dbReference type="ARBA" id="ARBA00023163"/>
    </source>
</evidence>
<comment type="caution">
    <text evidence="8">The sequence shown here is derived from an EMBL/GenBank/DDBJ whole genome shotgun (WGS) entry which is preliminary data.</text>
</comment>
<evidence type="ECO:0000256" key="1">
    <source>
        <dbReference type="ARBA" id="ARBA00010641"/>
    </source>
</evidence>
<dbReference type="InterPro" id="IPR013249">
    <property type="entry name" value="RNA_pol_sigma70_r4_t2"/>
</dbReference>